<protein>
    <submittedName>
        <fullName evidence="1">Transition state regulatory protein abrB HOMODIMER BIOINFORMATICS</fullName>
    </submittedName>
</protein>
<evidence type="ECO:0000313" key="1">
    <source>
        <dbReference type="EMBL" id="DAG00217.1"/>
    </source>
</evidence>
<dbReference type="EMBL" id="BK016178">
    <property type="protein sequence ID" value="DAG00217.1"/>
    <property type="molecule type" value="Genomic_DNA"/>
</dbReference>
<accession>A0A8S5V0G3</accession>
<sequence>MPKTTTSVSGSTNLQIMQNETDIYILNRPRHQKRGLTLNKNGRITLRSSPIKLLGLERGDKIIFLFHDSQMYIVKSSSHNLAIPLYGRKSQLHGCSASTVKELFNHIPGIPPDTQEIDLIVSDHLENIMICNDIIQALAVVNRADPSHCR</sequence>
<name>A0A8S5V0G3_9CAUD</name>
<organism evidence="1">
    <name type="scientific">Podoviridae sp. ctJDl18</name>
    <dbReference type="NCBI Taxonomy" id="2825242"/>
    <lineage>
        <taxon>Viruses</taxon>
        <taxon>Duplodnaviria</taxon>
        <taxon>Heunggongvirae</taxon>
        <taxon>Uroviricota</taxon>
        <taxon>Caudoviricetes</taxon>
    </lineage>
</organism>
<reference evidence="1" key="1">
    <citation type="journal article" date="2021" name="Proc. Natl. Acad. Sci. U.S.A.">
        <title>A Catalog of Tens of Thousands of Viruses from Human Metagenomes Reveals Hidden Associations with Chronic Diseases.</title>
        <authorList>
            <person name="Tisza M.J."/>
            <person name="Buck C.B."/>
        </authorList>
    </citation>
    <scope>NUCLEOTIDE SEQUENCE</scope>
    <source>
        <strain evidence="1">CtJDl18</strain>
    </source>
</reference>
<proteinExistence type="predicted"/>